<protein>
    <submittedName>
        <fullName evidence="3">Tetraspanin family protein</fullName>
    </submittedName>
</protein>
<feature type="compositionally biased region" description="Low complexity" evidence="1">
    <location>
        <begin position="349"/>
        <end position="369"/>
    </location>
</feature>
<keyword evidence="2" id="KW-1133">Transmembrane helix</keyword>
<sequence length="986" mass="110896">MFSQGFSVRYSSVQWDGSICNHDSVYCQGAIAPRDVISQFRRYSLWLSLFILLSITLFCRVAQAQAQTSPLNPAQAPVSIQAQSLTAEQAQAAKHSQALTDQHPVAGKYISTHSGQGFAHSGNQPMRQADNRIFQGKAYAACVVVLDRVNETGFTLVRRFGQLTQQQIEIIYRDNLDYLQDRNKPGHYLSDGIFGFVTGKWLAYFCSEFGMDTQVDTDAFIIDLLTALSQIAELSQLYPFWRERITPYNLLHWSTERSQPVLDGYQQNQLTSAQPNIAYYYRLTVDDMAYLAERNAILKQLDGLIGQQFTSRLEANNAVRPILKQLTERYELLLNQVIEAEPAAEPQAKTRTTGTAKTETTTTVTTTTGEGEEQKTQSHTQTANSTQTSESLAAPEAASVYSMTQNSVRQLLLDLGIVSLDKKTLKQLKVLQDQVFAQQYQLNVALKLAGLSYLSQAMRHSIAEQAFKLGVPLNNARPMVWQATEGCGCSDNQFQTNGNRNFFYGFYPYWTVLEDGEGIDFSQLSRIGYFSAAIVPEINDQGNPVAELKLPQNWQKTRPYADFIYKAHKHKVKVDLVVTSPRNYTDNAPVKGIRGSGASDSGQQASINNFYGEGLINRIVSTVKVPLDNYWINRAKPVMSFGFSPMRTMADGVTLDLDLSQMNSKSEQEAFKTFITELKQKLSANDKQRSMGEKVKANNQDEYFLNIMVPVSQLIAGQGFFTLSNLRSIAPYINLFILVADQPDQNDQAFRVQGISDIEGDTSDSKNGGASQADDTSQNSGANPGEGITRNNELDLIRDFRRFLSQQSQDEMAWLFSKMVPILLTQDNKNTHALLNELVGYSRWSFSGAAYWTLPLITSDYTIISNAYFPKEEAEGIPGLISQVATSTCDILCPQRWTLRALLFLLFITVVACVISTLWFYRLRSLVKSWYFAIFIVVLSVFIMLVFNCDPYWRERQPLIFFIFILVLLITGAIIQLHKSREGRYP</sequence>
<name>A0A839IQG5_9GAMM</name>
<dbReference type="RefSeq" id="WP_182808953.1">
    <property type="nucleotide sequence ID" value="NZ_JACJFM010000012.1"/>
</dbReference>
<feature type="transmembrane region" description="Helical" evidence="2">
    <location>
        <begin position="897"/>
        <end position="921"/>
    </location>
</feature>
<evidence type="ECO:0000256" key="1">
    <source>
        <dbReference type="SAM" id="MobiDB-lite"/>
    </source>
</evidence>
<evidence type="ECO:0000313" key="3">
    <source>
        <dbReference type="EMBL" id="MBB1487171.1"/>
    </source>
</evidence>
<feature type="region of interest" description="Disordered" evidence="1">
    <location>
        <begin position="344"/>
        <end position="393"/>
    </location>
</feature>
<feature type="compositionally biased region" description="Polar residues" evidence="1">
    <location>
        <begin position="377"/>
        <end position="391"/>
    </location>
</feature>
<reference evidence="3 4" key="1">
    <citation type="submission" date="2020-08" db="EMBL/GenBank/DDBJ databases">
        <title>Oceanospirillum sp. nov. isolated from marine sediment.</title>
        <authorList>
            <person name="Ji X."/>
        </authorList>
    </citation>
    <scope>NUCLEOTIDE SEQUENCE [LARGE SCALE GENOMIC DNA]</scope>
    <source>
        <strain evidence="3 4">D5</strain>
    </source>
</reference>
<feature type="transmembrane region" description="Helical" evidence="2">
    <location>
        <begin position="930"/>
        <end position="947"/>
    </location>
</feature>
<accession>A0A839IQG5</accession>
<keyword evidence="4" id="KW-1185">Reference proteome</keyword>
<proteinExistence type="predicted"/>
<keyword evidence="2" id="KW-0472">Membrane</keyword>
<dbReference type="EMBL" id="JACJFM010000012">
    <property type="protein sequence ID" value="MBB1487171.1"/>
    <property type="molecule type" value="Genomic_DNA"/>
</dbReference>
<evidence type="ECO:0000256" key="2">
    <source>
        <dbReference type="SAM" id="Phobius"/>
    </source>
</evidence>
<dbReference type="Proteomes" id="UP000565262">
    <property type="component" value="Unassembled WGS sequence"/>
</dbReference>
<organism evidence="3 4">
    <name type="scientific">Oceanospirillum sediminis</name>
    <dbReference type="NCBI Taxonomy" id="2760088"/>
    <lineage>
        <taxon>Bacteria</taxon>
        <taxon>Pseudomonadati</taxon>
        <taxon>Pseudomonadota</taxon>
        <taxon>Gammaproteobacteria</taxon>
        <taxon>Oceanospirillales</taxon>
        <taxon>Oceanospirillaceae</taxon>
        <taxon>Oceanospirillum</taxon>
    </lineage>
</organism>
<keyword evidence="2" id="KW-0812">Transmembrane</keyword>
<feature type="compositionally biased region" description="Polar residues" evidence="1">
    <location>
        <begin position="765"/>
        <end position="782"/>
    </location>
</feature>
<feature type="region of interest" description="Disordered" evidence="1">
    <location>
        <begin position="758"/>
        <end position="790"/>
    </location>
</feature>
<feature type="transmembrane region" description="Helical" evidence="2">
    <location>
        <begin position="959"/>
        <end position="977"/>
    </location>
</feature>
<comment type="caution">
    <text evidence="3">The sequence shown here is derived from an EMBL/GenBank/DDBJ whole genome shotgun (WGS) entry which is preliminary data.</text>
</comment>
<dbReference type="AlphaFoldDB" id="A0A839IQG5"/>
<gene>
    <name evidence="3" type="ORF">H4O21_11170</name>
</gene>
<evidence type="ECO:0000313" key="4">
    <source>
        <dbReference type="Proteomes" id="UP000565262"/>
    </source>
</evidence>